<dbReference type="PANTHER" id="PTHR15836">
    <property type="entry name" value="PERIPHILIN 1"/>
    <property type="match status" value="1"/>
</dbReference>
<dbReference type="OrthoDB" id="9398238at2759"/>
<dbReference type="RefSeq" id="XP_018104802.1">
    <property type="nucleotide sequence ID" value="XM_018249313.2"/>
</dbReference>
<feature type="region of interest" description="Disordered" evidence="1">
    <location>
        <begin position="336"/>
        <end position="363"/>
    </location>
</feature>
<evidence type="ECO:0000313" key="9">
    <source>
        <dbReference type="Xenbase" id="XB-GENE-6485643"/>
    </source>
</evidence>
<evidence type="ECO:0000313" key="8">
    <source>
        <dbReference type="RefSeq" id="XP_041439785.1"/>
    </source>
</evidence>
<organism evidence="6">
    <name type="scientific">Xenopus laevis</name>
    <name type="common">African clawed frog</name>
    <dbReference type="NCBI Taxonomy" id="8355"/>
    <lineage>
        <taxon>Eukaryota</taxon>
        <taxon>Metazoa</taxon>
        <taxon>Chordata</taxon>
        <taxon>Craniata</taxon>
        <taxon>Vertebrata</taxon>
        <taxon>Euteleostomi</taxon>
        <taxon>Amphibia</taxon>
        <taxon>Batrachia</taxon>
        <taxon>Anura</taxon>
        <taxon>Pipoidea</taxon>
        <taxon>Pipidae</taxon>
        <taxon>Xenopodinae</taxon>
        <taxon>Xenopus</taxon>
        <taxon>Xenopus</taxon>
    </lineage>
</organism>
<dbReference type="RefSeq" id="XP_018104804.1">
    <property type="nucleotide sequence ID" value="XM_018249315.2"/>
</dbReference>
<feature type="domain" description="Periphilin-1 C-terminal" evidence="2">
    <location>
        <begin position="362"/>
        <end position="438"/>
    </location>
</feature>
<gene>
    <name evidence="4 5 6 7 8 9" type="primary">XB5732857.S</name>
</gene>
<dbReference type="GO" id="GO:0005654">
    <property type="term" value="C:nucleoplasm"/>
    <property type="evidence" value="ECO:0007669"/>
    <property type="project" value="TreeGrafter"/>
</dbReference>
<evidence type="ECO:0000256" key="1">
    <source>
        <dbReference type="SAM" id="MobiDB-lite"/>
    </source>
</evidence>
<dbReference type="PANTHER" id="PTHR15836:SF4">
    <property type="entry name" value="PERIPHILIN-1"/>
    <property type="match status" value="1"/>
</dbReference>
<dbReference type="GO" id="GO:0045892">
    <property type="term" value="P:negative regulation of DNA-templated transcription"/>
    <property type="evidence" value="ECO:0007669"/>
    <property type="project" value="InterPro"/>
</dbReference>
<sequence length="455" mass="51644">MYQRGGDRGWHRGHDNSYHHARDVYPSPALRSPCSRPYRGSHPRHRWVTFMFSTNKPKFWEYQIHFCFCREHGNYGSEGYHDYHDNSFHERNYGDGQYMEYEEPPYPSEDQSYQEYRDSGYSRGGHHDGGYNKGSYYRGGYRGGDRGHYRGKHPDTYQKKYSAKYAKVYSKEHGKSKPSTTKPVPKAVQNRNIVVLVSGQDEGESNVPSKTKTGAEETLKPNEDTKTDGKLKDCVVPATEVNQECPEEIAIAPAAEIKTEITEELKEENFPEAEIQKEEALTRTVKKEDSDDGEQSFNNKKREGETSTGKRLCSERIPEMCHNEGEMQIPLLDAWNDVSPPSPVTPSVSDQGGAGSETGREQSETALALRTAFILTKKEELEMAYAQDCRTFAFVADTLLKKNPSIEAAVASALRSSLYDLAGRCVHELTSYIDSYDRESNVIFNTEKKEQDPEG</sequence>
<dbReference type="RefSeq" id="XP_018104803.1">
    <property type="nucleotide sequence ID" value="XM_018249314.2"/>
</dbReference>
<evidence type="ECO:0000259" key="2">
    <source>
        <dbReference type="Pfam" id="PF25234"/>
    </source>
</evidence>
<reference evidence="4 5" key="1">
    <citation type="submission" date="2022-04" db="UniProtKB">
        <authorList>
            <consortium name="RefSeq"/>
        </authorList>
    </citation>
    <scope>IDENTIFICATION</scope>
    <source>
        <strain evidence="3 4">J_2021</strain>
        <tissue evidence="4 5">Erythrocytes</tissue>
    </source>
</reference>
<evidence type="ECO:0000313" key="3">
    <source>
        <dbReference type="Proteomes" id="UP000186698"/>
    </source>
</evidence>
<dbReference type="Xenbase" id="XB-GENE-6485643">
    <property type="gene designation" value="XB5732857.S"/>
</dbReference>
<dbReference type="Pfam" id="PF25234">
    <property type="entry name" value="Periphilin_C"/>
    <property type="match status" value="1"/>
</dbReference>
<dbReference type="CDD" id="cd22896">
    <property type="entry name" value="periphilin-like"/>
    <property type="match status" value="1"/>
</dbReference>
<feature type="region of interest" description="Disordered" evidence="1">
    <location>
        <begin position="200"/>
        <end position="230"/>
    </location>
</feature>
<dbReference type="AlphaFoldDB" id="A0A8J0UIU3"/>
<dbReference type="AGR" id="Xenbase:XB-GENE-6485643"/>
<dbReference type="InterPro" id="IPR028851">
    <property type="entry name" value="Pphln1"/>
</dbReference>
<dbReference type="KEGG" id="xla:108709458"/>
<dbReference type="RefSeq" id="XP_018104805.1">
    <property type="nucleotide sequence ID" value="XM_018249316.2"/>
</dbReference>
<name>A0A8J0UIU3_XENLA</name>
<evidence type="ECO:0000313" key="5">
    <source>
        <dbReference type="RefSeq" id="XP_018104803.1"/>
    </source>
</evidence>
<evidence type="ECO:0000313" key="6">
    <source>
        <dbReference type="RefSeq" id="XP_018104804.1"/>
    </source>
</evidence>
<proteinExistence type="predicted"/>
<accession>A0A8J0UIU3</accession>
<feature type="compositionally biased region" description="Basic and acidic residues" evidence="1">
    <location>
        <begin position="213"/>
        <end position="230"/>
    </location>
</feature>
<dbReference type="GO" id="GO:0097355">
    <property type="term" value="P:protein localization to heterochromatin"/>
    <property type="evidence" value="ECO:0007669"/>
    <property type="project" value="TreeGrafter"/>
</dbReference>
<evidence type="ECO:0000313" key="7">
    <source>
        <dbReference type="RefSeq" id="XP_018104805.1"/>
    </source>
</evidence>
<keyword evidence="3" id="KW-1185">Reference proteome</keyword>
<dbReference type="GO" id="GO:0045814">
    <property type="term" value="P:negative regulation of gene expression, epigenetic"/>
    <property type="evidence" value="ECO:0007669"/>
    <property type="project" value="TreeGrafter"/>
</dbReference>
<dbReference type="InterPro" id="IPR057603">
    <property type="entry name" value="Periphilin-1_C"/>
</dbReference>
<evidence type="ECO:0000313" key="4">
    <source>
        <dbReference type="RefSeq" id="XP_018104802.1"/>
    </source>
</evidence>
<dbReference type="GeneID" id="108709458"/>
<feature type="compositionally biased region" description="Basic and acidic residues" evidence="1">
    <location>
        <begin position="264"/>
        <end position="289"/>
    </location>
</feature>
<protein>
    <submittedName>
        <fullName evidence="4 5">Periphilin-1 isoform X1</fullName>
    </submittedName>
</protein>
<feature type="region of interest" description="Disordered" evidence="1">
    <location>
        <begin position="264"/>
        <end position="311"/>
    </location>
</feature>
<dbReference type="CTD" id="108709458"/>
<dbReference type="RefSeq" id="XP_041439785.1">
    <property type="nucleotide sequence ID" value="XM_041583851.1"/>
</dbReference>
<dbReference type="Proteomes" id="UP000186698">
    <property type="component" value="Chromosome 2S"/>
</dbReference>